<comment type="caution">
    <text evidence="2">The sequence shown here is derived from an EMBL/GenBank/DDBJ whole genome shotgun (WGS) entry which is preliminary data.</text>
</comment>
<evidence type="ECO:0000313" key="2">
    <source>
        <dbReference type="EMBL" id="MBW0520860.1"/>
    </source>
</evidence>
<feature type="region of interest" description="Disordered" evidence="1">
    <location>
        <begin position="118"/>
        <end position="205"/>
    </location>
</feature>
<reference evidence="2" key="1">
    <citation type="submission" date="2021-03" db="EMBL/GenBank/DDBJ databases">
        <title>Draft genome sequence of rust myrtle Austropuccinia psidii MF-1, a brazilian biotype.</title>
        <authorList>
            <person name="Quecine M.C."/>
            <person name="Pachon D.M.R."/>
            <person name="Bonatelli M.L."/>
            <person name="Correr F.H."/>
            <person name="Franceschini L.M."/>
            <person name="Leite T.F."/>
            <person name="Margarido G.R.A."/>
            <person name="Almeida C.A."/>
            <person name="Ferrarezi J.A."/>
            <person name="Labate C.A."/>
        </authorList>
    </citation>
    <scope>NUCLEOTIDE SEQUENCE</scope>
    <source>
        <strain evidence="2">MF-1</strain>
    </source>
</reference>
<organism evidence="2 3">
    <name type="scientific">Austropuccinia psidii MF-1</name>
    <dbReference type="NCBI Taxonomy" id="1389203"/>
    <lineage>
        <taxon>Eukaryota</taxon>
        <taxon>Fungi</taxon>
        <taxon>Dikarya</taxon>
        <taxon>Basidiomycota</taxon>
        <taxon>Pucciniomycotina</taxon>
        <taxon>Pucciniomycetes</taxon>
        <taxon>Pucciniales</taxon>
        <taxon>Sphaerophragmiaceae</taxon>
        <taxon>Austropuccinia</taxon>
    </lineage>
</organism>
<dbReference type="AlphaFoldDB" id="A0A9Q3EDK4"/>
<sequence length="220" mass="24425">MIIPVPSSIDFFTPLLGHHPMVTSLPKWSEVIIHPMKDGDGTRTFELGPIVTMSSHPWDSNAKNKTHQIPHNKRPCFLICLARKLCGTQWSEDLWRSTQQAIPFLTLTFDSSELTLPPFIEPSQYNEPPIPGTSPSSKPPEDVSACEPEPEVAPKQSSEEPFAPPSTFLPWRSLPLPPRTQPPPPPAPSSPHSHNEACQEFTNLQPTLMIPQAIAHKSIN</sequence>
<evidence type="ECO:0000256" key="1">
    <source>
        <dbReference type="SAM" id="MobiDB-lite"/>
    </source>
</evidence>
<evidence type="ECO:0000313" key="3">
    <source>
        <dbReference type="Proteomes" id="UP000765509"/>
    </source>
</evidence>
<dbReference type="EMBL" id="AVOT02028386">
    <property type="protein sequence ID" value="MBW0520860.1"/>
    <property type="molecule type" value="Genomic_DNA"/>
</dbReference>
<proteinExistence type="predicted"/>
<protein>
    <submittedName>
        <fullName evidence="2">Uncharacterized protein</fullName>
    </submittedName>
</protein>
<accession>A0A9Q3EDK4</accession>
<keyword evidence="3" id="KW-1185">Reference proteome</keyword>
<feature type="compositionally biased region" description="Pro residues" evidence="1">
    <location>
        <begin position="175"/>
        <end position="189"/>
    </location>
</feature>
<gene>
    <name evidence="2" type="ORF">O181_060575</name>
</gene>
<dbReference type="Proteomes" id="UP000765509">
    <property type="component" value="Unassembled WGS sequence"/>
</dbReference>
<name>A0A9Q3EDK4_9BASI</name>